<dbReference type="Pfam" id="PF00126">
    <property type="entry name" value="HTH_1"/>
    <property type="match status" value="1"/>
</dbReference>
<dbReference type="InterPro" id="IPR005119">
    <property type="entry name" value="LysR_subst-bd"/>
</dbReference>
<sequence>MDARWLEDFLTVAETGNFTRAAQLRNVSQAAFSRRIKTLESWLRTQLIDRTTTPIRLTRDGQRFRERAVEIMRQINEARLSIGETGTVRRKPVRAALVYSLASGALPQWWNDWAAEAGDDVLYSVISGNASDCLAALMTGNADLVVCHQPDTPGMCPPAELYEQLVIGQDILAPYAAPALAGPGLFSGQRGEPAPLLMYARPSSFARAVETIIANAPHRMPGRVVFKAETSAVLRAMAVAGHGVAWLPECVAREAPPGALRRLDAGEWSARLDIVAYRDRQARIPLLDRLWSQSRSGRENRAPAMAVAGSRAF</sequence>
<dbReference type="PANTHER" id="PTHR30126">
    <property type="entry name" value="HTH-TYPE TRANSCRIPTIONAL REGULATOR"/>
    <property type="match status" value="1"/>
</dbReference>
<accession>R0ENH9</accession>
<dbReference type="eggNOG" id="COG0583">
    <property type="taxonomic scope" value="Bacteria"/>
</dbReference>
<dbReference type="SUPFAM" id="SSF46785">
    <property type="entry name" value="Winged helix' DNA-binding domain"/>
    <property type="match status" value="1"/>
</dbReference>
<evidence type="ECO:0000313" key="7">
    <source>
        <dbReference type="Proteomes" id="UP000013063"/>
    </source>
</evidence>
<dbReference type="OrthoDB" id="9811588at2"/>
<dbReference type="Pfam" id="PF03466">
    <property type="entry name" value="LysR_substrate"/>
    <property type="match status" value="1"/>
</dbReference>
<feature type="domain" description="HTH lysR-type" evidence="5">
    <location>
        <begin position="1"/>
        <end position="58"/>
    </location>
</feature>
<evidence type="ECO:0000256" key="4">
    <source>
        <dbReference type="ARBA" id="ARBA00023163"/>
    </source>
</evidence>
<dbReference type="Gene3D" id="3.40.190.10">
    <property type="entry name" value="Periplasmic binding protein-like II"/>
    <property type="match status" value="2"/>
</dbReference>
<keyword evidence="7" id="KW-1185">Reference proteome</keyword>
<dbReference type="STRING" id="1292034.OR37_00747"/>
<dbReference type="SUPFAM" id="SSF53850">
    <property type="entry name" value="Periplasmic binding protein-like II"/>
    <property type="match status" value="1"/>
</dbReference>
<reference evidence="6 7" key="1">
    <citation type="journal article" date="2013" name="Genome Announc.">
        <title>Draft Genome Sequence for Caulobacter sp. Strain OR37, a Bacterium Tolerant to Heavy Metals.</title>
        <authorList>
            <person name="Utturkar S.M."/>
            <person name="Bollmann A."/>
            <person name="Brzoska R.M."/>
            <person name="Klingeman D.M."/>
            <person name="Epstein S.E."/>
            <person name="Palumbo A.V."/>
            <person name="Brown S.D."/>
        </authorList>
    </citation>
    <scope>NUCLEOTIDE SEQUENCE [LARGE SCALE GENOMIC DNA]</scope>
    <source>
        <strain evidence="6 7">OR37</strain>
    </source>
</reference>
<protein>
    <submittedName>
        <fullName evidence="6">Transcriptional regulator</fullName>
    </submittedName>
</protein>
<name>R0ENH9_CAUVI</name>
<dbReference type="AlphaFoldDB" id="R0ENH9"/>
<dbReference type="EMBL" id="APMP01000002">
    <property type="protein sequence ID" value="ENZ83444.1"/>
    <property type="molecule type" value="Genomic_DNA"/>
</dbReference>
<comment type="similarity">
    <text evidence="1">Belongs to the LysR transcriptional regulatory family.</text>
</comment>
<keyword evidence="4" id="KW-0804">Transcription</keyword>
<organism evidence="6 7">
    <name type="scientific">Caulobacter vibrioides OR37</name>
    <dbReference type="NCBI Taxonomy" id="1292034"/>
    <lineage>
        <taxon>Bacteria</taxon>
        <taxon>Pseudomonadati</taxon>
        <taxon>Pseudomonadota</taxon>
        <taxon>Alphaproteobacteria</taxon>
        <taxon>Caulobacterales</taxon>
        <taxon>Caulobacteraceae</taxon>
        <taxon>Caulobacter</taxon>
    </lineage>
</organism>
<dbReference type="PRINTS" id="PR00039">
    <property type="entry name" value="HTHLYSR"/>
</dbReference>
<evidence type="ECO:0000256" key="2">
    <source>
        <dbReference type="ARBA" id="ARBA00023015"/>
    </source>
</evidence>
<evidence type="ECO:0000313" key="6">
    <source>
        <dbReference type="EMBL" id="ENZ83444.1"/>
    </source>
</evidence>
<dbReference type="Gene3D" id="1.10.10.10">
    <property type="entry name" value="Winged helix-like DNA-binding domain superfamily/Winged helix DNA-binding domain"/>
    <property type="match status" value="1"/>
</dbReference>
<dbReference type="InterPro" id="IPR036388">
    <property type="entry name" value="WH-like_DNA-bd_sf"/>
</dbReference>
<dbReference type="Proteomes" id="UP000013063">
    <property type="component" value="Unassembled WGS sequence"/>
</dbReference>
<dbReference type="RefSeq" id="WP_004615898.1">
    <property type="nucleotide sequence ID" value="NZ_APMP01000002.1"/>
</dbReference>
<dbReference type="PROSITE" id="PS50931">
    <property type="entry name" value="HTH_LYSR"/>
    <property type="match status" value="1"/>
</dbReference>
<dbReference type="FunFam" id="1.10.10.10:FF:000001">
    <property type="entry name" value="LysR family transcriptional regulator"/>
    <property type="match status" value="1"/>
</dbReference>
<dbReference type="PANTHER" id="PTHR30126:SF2">
    <property type="entry name" value="HTH-TYPE TRANSCRIPTIONAL REGULATOR YJIE"/>
    <property type="match status" value="1"/>
</dbReference>
<proteinExistence type="inferred from homology"/>
<evidence type="ECO:0000256" key="3">
    <source>
        <dbReference type="ARBA" id="ARBA00023125"/>
    </source>
</evidence>
<dbReference type="InterPro" id="IPR000847">
    <property type="entry name" value="LysR_HTH_N"/>
</dbReference>
<dbReference type="PATRIC" id="fig|1292034.3.peg.741"/>
<evidence type="ECO:0000259" key="5">
    <source>
        <dbReference type="PROSITE" id="PS50931"/>
    </source>
</evidence>
<dbReference type="GO" id="GO:0003700">
    <property type="term" value="F:DNA-binding transcription factor activity"/>
    <property type="evidence" value="ECO:0007669"/>
    <property type="project" value="InterPro"/>
</dbReference>
<dbReference type="GO" id="GO:0000976">
    <property type="term" value="F:transcription cis-regulatory region binding"/>
    <property type="evidence" value="ECO:0007669"/>
    <property type="project" value="TreeGrafter"/>
</dbReference>
<gene>
    <name evidence="6" type="ORF">OR37_00747</name>
</gene>
<keyword evidence="2" id="KW-0805">Transcription regulation</keyword>
<evidence type="ECO:0000256" key="1">
    <source>
        <dbReference type="ARBA" id="ARBA00009437"/>
    </source>
</evidence>
<dbReference type="InterPro" id="IPR036390">
    <property type="entry name" value="WH_DNA-bd_sf"/>
</dbReference>
<comment type="caution">
    <text evidence="6">The sequence shown here is derived from an EMBL/GenBank/DDBJ whole genome shotgun (WGS) entry which is preliminary data.</text>
</comment>
<keyword evidence="3" id="KW-0238">DNA-binding</keyword>